<dbReference type="Gene3D" id="3.40.190.10">
    <property type="entry name" value="Periplasmic binding protein-like II"/>
    <property type="match status" value="2"/>
</dbReference>
<dbReference type="EMBL" id="FNAV01000002">
    <property type="protein sequence ID" value="SDE29014.1"/>
    <property type="molecule type" value="Genomic_DNA"/>
</dbReference>
<evidence type="ECO:0000313" key="6">
    <source>
        <dbReference type="EMBL" id="SDE29014.1"/>
    </source>
</evidence>
<evidence type="ECO:0000256" key="3">
    <source>
        <dbReference type="ARBA" id="ARBA00022729"/>
    </source>
</evidence>
<dbReference type="STRING" id="282683.SAMN04488105_102309"/>
<name>A0A1G7BPJ1_9RHOB</name>
<keyword evidence="2" id="KW-0813">Transport</keyword>
<feature type="domain" description="Solute-binding protein family 3/N-terminal" evidence="5">
    <location>
        <begin position="65"/>
        <end position="133"/>
    </location>
</feature>
<dbReference type="GO" id="GO:0005576">
    <property type="term" value="C:extracellular region"/>
    <property type="evidence" value="ECO:0007669"/>
    <property type="project" value="TreeGrafter"/>
</dbReference>
<dbReference type="Proteomes" id="UP000198994">
    <property type="component" value="Unassembled WGS sequence"/>
</dbReference>
<dbReference type="PANTHER" id="PTHR30085:SF6">
    <property type="entry name" value="ABC TRANSPORTER GLUTAMINE-BINDING PROTEIN GLNH"/>
    <property type="match status" value="1"/>
</dbReference>
<evidence type="ECO:0000259" key="5">
    <source>
        <dbReference type="Pfam" id="PF00497"/>
    </source>
</evidence>
<gene>
    <name evidence="6" type="ORF">SAMN04488105_102309</name>
</gene>
<dbReference type="GO" id="GO:0006865">
    <property type="term" value="P:amino acid transport"/>
    <property type="evidence" value="ECO:0007669"/>
    <property type="project" value="TreeGrafter"/>
</dbReference>
<dbReference type="SUPFAM" id="SSF53850">
    <property type="entry name" value="Periplasmic binding protein-like II"/>
    <property type="match status" value="1"/>
</dbReference>
<dbReference type="AlphaFoldDB" id="A0A1G7BPJ1"/>
<proteinExistence type="inferred from homology"/>
<dbReference type="GO" id="GO:0030288">
    <property type="term" value="C:outer membrane-bounded periplasmic space"/>
    <property type="evidence" value="ECO:0007669"/>
    <property type="project" value="TreeGrafter"/>
</dbReference>
<dbReference type="InterPro" id="IPR051455">
    <property type="entry name" value="Bact_solute-bind_prot3"/>
</dbReference>
<dbReference type="PANTHER" id="PTHR30085">
    <property type="entry name" value="AMINO ACID ABC TRANSPORTER PERMEASE"/>
    <property type="match status" value="1"/>
</dbReference>
<evidence type="ECO:0000313" key="7">
    <source>
        <dbReference type="Proteomes" id="UP000198994"/>
    </source>
</evidence>
<accession>A0A1G7BPJ1</accession>
<keyword evidence="7" id="KW-1185">Reference proteome</keyword>
<evidence type="ECO:0000256" key="1">
    <source>
        <dbReference type="ARBA" id="ARBA00010333"/>
    </source>
</evidence>
<comment type="similarity">
    <text evidence="1">Belongs to the bacterial solute-binding protein 3 family.</text>
</comment>
<organism evidence="6 7">
    <name type="scientific">Salipiger thiooxidans</name>
    <dbReference type="NCBI Taxonomy" id="282683"/>
    <lineage>
        <taxon>Bacteria</taxon>
        <taxon>Pseudomonadati</taxon>
        <taxon>Pseudomonadota</taxon>
        <taxon>Alphaproteobacteria</taxon>
        <taxon>Rhodobacterales</taxon>
        <taxon>Roseobacteraceae</taxon>
        <taxon>Salipiger</taxon>
    </lineage>
</organism>
<keyword evidence="3 4" id="KW-0732">Signal</keyword>
<dbReference type="InterPro" id="IPR001638">
    <property type="entry name" value="Solute-binding_3/MltF_N"/>
</dbReference>
<protein>
    <submittedName>
        <fullName evidence="6">Extracellular solute-binding protein, family 3</fullName>
    </submittedName>
</protein>
<dbReference type="Pfam" id="PF00497">
    <property type="entry name" value="SBP_bac_3"/>
    <property type="match status" value="1"/>
</dbReference>
<evidence type="ECO:0000256" key="4">
    <source>
        <dbReference type="SAM" id="SignalP"/>
    </source>
</evidence>
<dbReference type="OrthoDB" id="8404604at2"/>
<sequence>MMSCRSLAVALFAAVLLCLPGVRARAQADLIVGVRSDAPPFAYLGPRRTEGRMTVDAPSGQGDMVFTGYMVNVCTGALEELRKRETFTVEYLAVDAPDRFEELRAGRIDILCDPATITRERLAGENVYVSPPVYLSGVGRAQVSERQWVAHWPCVGPVVGVVNGTTAPRAVKLMADQFGFGETFSEVVQRHPDVDKVVLSESEANDLTRCAAAAEKFGRDPETLAPYTNPDPALTDPSAAVAVRSYPDHRTLARALCSGEIYYSVGDLEIVSRAIAAIRETEFRDCTARVDPQVFSEERYGIFVHISEELDRSDRLALAFLRQLSIEIHKGYDSILVRSFADNFDRSRISQSLDIFLWSVVAGAE</sequence>
<feature type="signal peptide" evidence="4">
    <location>
        <begin position="1"/>
        <end position="28"/>
    </location>
</feature>
<dbReference type="RefSeq" id="WP_008885825.1">
    <property type="nucleotide sequence ID" value="NZ_FNAV01000002.1"/>
</dbReference>
<reference evidence="7" key="1">
    <citation type="submission" date="2016-10" db="EMBL/GenBank/DDBJ databases">
        <authorList>
            <person name="Varghese N."/>
            <person name="Submissions S."/>
        </authorList>
    </citation>
    <scope>NUCLEOTIDE SEQUENCE [LARGE SCALE GENOMIC DNA]</scope>
    <source>
        <strain evidence="7">DSM 10146</strain>
    </source>
</reference>
<feature type="chain" id="PRO_5011602992" evidence="4">
    <location>
        <begin position="29"/>
        <end position="365"/>
    </location>
</feature>
<evidence type="ECO:0000256" key="2">
    <source>
        <dbReference type="ARBA" id="ARBA00022448"/>
    </source>
</evidence>